<keyword evidence="2" id="KW-1185">Reference proteome</keyword>
<sequence length="84" mass="9439">MLKGAVTSLQNLFRARDNQDKRLPWAQSSRSLQEAPTTALRTKQKLIVGLTKFLLGLQSVDIHRHSVGTILIYRLTKPGQLSAR</sequence>
<dbReference type="Proteomes" id="UP000201838">
    <property type="component" value="Unassembled WGS sequence"/>
</dbReference>
<organism evidence="1 2">
    <name type="scientific">Boseongicola aestuarii</name>
    <dbReference type="NCBI Taxonomy" id="1470561"/>
    <lineage>
        <taxon>Bacteria</taxon>
        <taxon>Pseudomonadati</taxon>
        <taxon>Pseudomonadota</taxon>
        <taxon>Alphaproteobacteria</taxon>
        <taxon>Rhodobacterales</taxon>
        <taxon>Paracoccaceae</taxon>
        <taxon>Boseongicola</taxon>
    </lineage>
</organism>
<reference evidence="1 2" key="1">
    <citation type="submission" date="2017-05" db="EMBL/GenBank/DDBJ databases">
        <authorList>
            <person name="Song R."/>
            <person name="Chenine A.L."/>
            <person name="Ruprecht R.M."/>
        </authorList>
    </citation>
    <scope>NUCLEOTIDE SEQUENCE [LARGE SCALE GENOMIC DNA]</scope>
    <source>
        <strain evidence="1 2">CECT 8489</strain>
    </source>
</reference>
<evidence type="ECO:0000313" key="1">
    <source>
        <dbReference type="EMBL" id="SMX25367.1"/>
    </source>
</evidence>
<dbReference type="EMBL" id="FXXQ01000015">
    <property type="protein sequence ID" value="SMX25367.1"/>
    <property type="molecule type" value="Genomic_DNA"/>
</dbReference>
<evidence type="ECO:0000313" key="2">
    <source>
        <dbReference type="Proteomes" id="UP000201838"/>
    </source>
</evidence>
<accession>A0A238J431</accession>
<proteinExistence type="predicted"/>
<dbReference type="AlphaFoldDB" id="A0A238J431"/>
<gene>
    <name evidence="1" type="ORF">BOA8489_03509</name>
</gene>
<protein>
    <submittedName>
        <fullName evidence="1">Uncharacterized protein</fullName>
    </submittedName>
</protein>
<name>A0A238J431_9RHOB</name>